<dbReference type="Pfam" id="PF00682">
    <property type="entry name" value="HMGL-like"/>
    <property type="match status" value="1"/>
</dbReference>
<evidence type="ECO:0000256" key="5">
    <source>
        <dbReference type="ARBA" id="ARBA00022605"/>
    </source>
</evidence>
<organism evidence="11 12">
    <name type="scientific">Owenweeksia hongkongensis (strain DSM 17368 / CIP 108786 / JCM 12287 / NRRL B-23963 / UST20020801)</name>
    <dbReference type="NCBI Taxonomy" id="926562"/>
    <lineage>
        <taxon>Bacteria</taxon>
        <taxon>Pseudomonadati</taxon>
        <taxon>Bacteroidota</taxon>
        <taxon>Flavobacteriia</taxon>
        <taxon>Flavobacteriales</taxon>
        <taxon>Owenweeksiaceae</taxon>
        <taxon>Owenweeksia</taxon>
    </lineage>
</organism>
<dbReference type="FunFam" id="3.20.20.70:FF:000010">
    <property type="entry name" value="2-isopropylmalate synthase"/>
    <property type="match status" value="1"/>
</dbReference>
<dbReference type="Proteomes" id="UP000005631">
    <property type="component" value="Chromosome"/>
</dbReference>
<dbReference type="InterPro" id="IPR002034">
    <property type="entry name" value="AIPM/Hcit_synth_CS"/>
</dbReference>
<dbReference type="GO" id="GO:0003852">
    <property type="term" value="F:2-isopropylmalate synthase activity"/>
    <property type="evidence" value="ECO:0007669"/>
    <property type="project" value="UniProtKB-EC"/>
</dbReference>
<dbReference type="EMBL" id="CP003156">
    <property type="protein sequence ID" value="AEV33439.1"/>
    <property type="molecule type" value="Genomic_DNA"/>
</dbReference>
<evidence type="ECO:0000256" key="1">
    <source>
        <dbReference type="ARBA" id="ARBA00004689"/>
    </source>
</evidence>
<dbReference type="eggNOG" id="COG0119">
    <property type="taxonomic scope" value="Bacteria"/>
</dbReference>
<evidence type="ECO:0000256" key="4">
    <source>
        <dbReference type="ARBA" id="ARBA00022430"/>
    </source>
</evidence>
<keyword evidence="5" id="KW-0028">Amino-acid biosynthesis</keyword>
<comment type="similarity">
    <text evidence="2">Belongs to the alpha-IPM synthase/homocitrate synthase family. LeuA type 1 subfamily.</text>
</comment>
<dbReference type="Pfam" id="PF22617">
    <property type="entry name" value="HCS_D2"/>
    <property type="match status" value="1"/>
</dbReference>
<evidence type="ECO:0000259" key="10">
    <source>
        <dbReference type="PROSITE" id="PS50991"/>
    </source>
</evidence>
<evidence type="ECO:0000256" key="3">
    <source>
        <dbReference type="ARBA" id="ARBA00012973"/>
    </source>
</evidence>
<dbReference type="SUPFAM" id="SSF51569">
    <property type="entry name" value="Aldolase"/>
    <property type="match status" value="1"/>
</dbReference>
<keyword evidence="6 9" id="KW-0808">Transferase</keyword>
<feature type="domain" description="Pyruvate carboxyltransferase" evidence="10">
    <location>
        <begin position="6"/>
        <end position="267"/>
    </location>
</feature>
<dbReference type="PANTHER" id="PTHR10277:SF9">
    <property type="entry name" value="2-ISOPROPYLMALATE SYNTHASE 1, CHLOROPLASTIC-RELATED"/>
    <property type="match status" value="1"/>
</dbReference>
<dbReference type="InterPro" id="IPR050073">
    <property type="entry name" value="2-IPM_HCS-like"/>
</dbReference>
<dbReference type="HOGENOM" id="CLU_022158_3_1_10"/>
<dbReference type="Gene3D" id="1.10.238.260">
    <property type="match status" value="1"/>
</dbReference>
<evidence type="ECO:0000313" key="11">
    <source>
        <dbReference type="EMBL" id="AEV33439.1"/>
    </source>
</evidence>
<accession>G8R7Q8</accession>
<reference evidence="11 12" key="1">
    <citation type="journal article" date="2012" name="Stand. Genomic Sci.">
        <title>Genome sequence of the orange-pigmented seawater bacterium Owenweeksia hongkongensis type strain (UST20020801(T)).</title>
        <authorList>
            <person name="Riedel T."/>
            <person name="Held B."/>
            <person name="Nolan M."/>
            <person name="Lucas S."/>
            <person name="Lapidus A."/>
            <person name="Tice H."/>
            <person name="Del Rio T.G."/>
            <person name="Cheng J.F."/>
            <person name="Han C."/>
            <person name="Tapia R."/>
            <person name="Goodwin L.A."/>
            <person name="Pitluck S."/>
            <person name="Liolios K."/>
            <person name="Mavromatis K."/>
            <person name="Pagani I."/>
            <person name="Ivanova N."/>
            <person name="Mikhailova N."/>
            <person name="Pati A."/>
            <person name="Chen A."/>
            <person name="Palaniappan K."/>
            <person name="Rohde M."/>
            <person name="Tindall B.J."/>
            <person name="Detter J.C."/>
            <person name="Goker M."/>
            <person name="Woyke T."/>
            <person name="Bristow J."/>
            <person name="Eisen J.A."/>
            <person name="Markowitz V."/>
            <person name="Hugenholtz P."/>
            <person name="Klenk H.P."/>
            <person name="Kyrpides N.C."/>
        </authorList>
    </citation>
    <scope>NUCLEOTIDE SEQUENCE</scope>
    <source>
        <strain evidence="12">DSM 17368 / JCM 12287 / NRRL B-23963</strain>
    </source>
</reference>
<name>G8R7Q8_OWEHD</name>
<keyword evidence="7" id="KW-0464">Manganese</keyword>
<evidence type="ECO:0000313" key="12">
    <source>
        <dbReference type="Proteomes" id="UP000005631"/>
    </source>
</evidence>
<dbReference type="STRING" id="926562.Oweho_2469"/>
<keyword evidence="4" id="KW-0432">Leucine biosynthesis</keyword>
<dbReference type="AlphaFoldDB" id="G8R7Q8"/>
<dbReference type="NCBIfam" id="NF002086">
    <property type="entry name" value="PRK00915.1-3"/>
    <property type="match status" value="1"/>
</dbReference>
<dbReference type="FunFam" id="1.10.238.260:FF:000001">
    <property type="entry name" value="2-isopropylmalate synthase"/>
    <property type="match status" value="1"/>
</dbReference>
<evidence type="ECO:0000256" key="7">
    <source>
        <dbReference type="ARBA" id="ARBA00023211"/>
    </source>
</evidence>
<evidence type="ECO:0000256" key="8">
    <source>
        <dbReference type="ARBA" id="ARBA00023304"/>
    </source>
</evidence>
<dbReference type="PROSITE" id="PS00816">
    <property type="entry name" value="AIPM_HOMOCIT_SYNTH_2"/>
    <property type="match status" value="1"/>
</dbReference>
<dbReference type="EC" id="2.3.3.13" evidence="3"/>
<comment type="pathway">
    <text evidence="1">Amino-acid biosynthesis; L-leucine biosynthesis; L-leucine from 3-methyl-2-oxobutanoate: step 1/4.</text>
</comment>
<dbReference type="InterPro" id="IPR000891">
    <property type="entry name" value="PYR_CT"/>
</dbReference>
<dbReference type="KEGG" id="oho:Oweho_2469"/>
<dbReference type="PROSITE" id="PS50991">
    <property type="entry name" value="PYR_CT"/>
    <property type="match status" value="1"/>
</dbReference>
<dbReference type="Gene3D" id="3.20.20.70">
    <property type="entry name" value="Aldolase class I"/>
    <property type="match status" value="1"/>
</dbReference>
<gene>
    <name evidence="11" type="ordered locus">Oweho_2469</name>
</gene>
<evidence type="ECO:0000256" key="6">
    <source>
        <dbReference type="ARBA" id="ARBA00022679"/>
    </source>
</evidence>
<dbReference type="PANTHER" id="PTHR10277">
    <property type="entry name" value="HOMOCITRATE SYNTHASE-RELATED"/>
    <property type="match status" value="1"/>
</dbReference>
<evidence type="ECO:0000256" key="2">
    <source>
        <dbReference type="ARBA" id="ARBA00009396"/>
    </source>
</evidence>
<sequence>MNADKVQVFDTTLRDGEQVPGCKLNTHQKVLIAQRLDELGVDVIEAGFPISSPGDFASVQAIARIVKNATVCGLSRAVKSDIEAAARALEHAVKPRIHTGIGTSDSHIKYKFNSTREGVVERAVEAVSFAKTFVDDVEFYAEDAGRTDNEFLAYICSEAIKAGATVLNIPDTTGYCLPEAYGAKIKYLKENVQGIEKAILSCHCHNDLGLATANSIAGVMNGARQIECTINGVGERAGNTSLEEIVMVLRQHPYLNLDTNVDSKLLYSTSRMVSESMGMPVQPNKAIVGANAFAHSSGIHQDGVIKNRETYEIIDPKDVGVTESAIVLTARSGRAALAYRAKNLGYELTKLQLDDVYNEFLVFADRSKEVCDGDIHQIMENCKLNVRATA</sequence>
<dbReference type="InterPro" id="IPR013785">
    <property type="entry name" value="Aldolase_TIM"/>
</dbReference>
<dbReference type="RefSeq" id="WP_014202788.1">
    <property type="nucleotide sequence ID" value="NC_016599.1"/>
</dbReference>
<dbReference type="PATRIC" id="fig|926562.3.peg.2484"/>
<keyword evidence="12" id="KW-1185">Reference proteome</keyword>
<dbReference type="CDD" id="cd07940">
    <property type="entry name" value="DRE_TIM_IPMS"/>
    <property type="match status" value="1"/>
</dbReference>
<dbReference type="GO" id="GO:0009098">
    <property type="term" value="P:L-leucine biosynthetic process"/>
    <property type="evidence" value="ECO:0007669"/>
    <property type="project" value="UniProtKB-KW"/>
</dbReference>
<evidence type="ECO:0000256" key="9">
    <source>
        <dbReference type="RuleBase" id="RU003523"/>
    </source>
</evidence>
<protein>
    <recommendedName>
        <fullName evidence="3">2-isopropylmalate synthase</fullName>
        <ecNumber evidence="3">2.3.3.13</ecNumber>
    </recommendedName>
</protein>
<dbReference type="OrthoDB" id="9804858at2"/>
<keyword evidence="8" id="KW-0100">Branched-chain amino acid biosynthesis</keyword>
<dbReference type="PROSITE" id="PS00815">
    <property type="entry name" value="AIPM_HOMOCIT_SYNTH_1"/>
    <property type="match status" value="1"/>
</dbReference>
<dbReference type="InterPro" id="IPR054691">
    <property type="entry name" value="LeuA/HCS_post-cat"/>
</dbReference>
<proteinExistence type="inferred from homology"/>